<dbReference type="InterPro" id="IPR051449">
    <property type="entry name" value="ABC-2_transporter_component"/>
</dbReference>
<evidence type="ECO:0000256" key="2">
    <source>
        <dbReference type="ARBA" id="ARBA00007783"/>
    </source>
</evidence>
<proteinExistence type="inferred from homology"/>
<dbReference type="AlphaFoldDB" id="A0AA45WL31"/>
<comment type="subcellular location">
    <subcellularLocation>
        <location evidence="1">Cell membrane</location>
        <topology evidence="1">Multi-pass membrane protein</topology>
    </subcellularLocation>
</comment>
<keyword evidence="3" id="KW-0813">Transport</keyword>
<keyword evidence="7 8" id="KW-0472">Membrane</keyword>
<feature type="transmembrane region" description="Helical" evidence="8">
    <location>
        <begin position="254"/>
        <end position="275"/>
    </location>
</feature>
<keyword evidence="11" id="KW-1185">Reference proteome</keyword>
<dbReference type="PANTHER" id="PTHR30294:SF29">
    <property type="entry name" value="MULTIDRUG ABC TRANSPORTER PERMEASE YBHS-RELATED"/>
    <property type="match status" value="1"/>
</dbReference>
<feature type="transmembrane region" description="Helical" evidence="8">
    <location>
        <begin position="345"/>
        <end position="366"/>
    </location>
</feature>
<dbReference type="GO" id="GO:0140359">
    <property type="term" value="F:ABC-type transporter activity"/>
    <property type="evidence" value="ECO:0007669"/>
    <property type="project" value="InterPro"/>
</dbReference>
<evidence type="ECO:0000256" key="5">
    <source>
        <dbReference type="ARBA" id="ARBA00022692"/>
    </source>
</evidence>
<name>A0AA45WL31_9AQUI</name>
<keyword evidence="4" id="KW-1003">Cell membrane</keyword>
<dbReference type="PROSITE" id="PS51012">
    <property type="entry name" value="ABC_TM2"/>
    <property type="match status" value="1"/>
</dbReference>
<dbReference type="InterPro" id="IPR047817">
    <property type="entry name" value="ABC2_TM_bact-type"/>
</dbReference>
<dbReference type="InterPro" id="IPR013525">
    <property type="entry name" value="ABC2_TM"/>
</dbReference>
<feature type="transmembrane region" description="Helical" evidence="8">
    <location>
        <begin position="218"/>
        <end position="242"/>
    </location>
</feature>
<organism evidence="10 11">
    <name type="scientific">Venenivibrio stagnispumantis</name>
    <dbReference type="NCBI Taxonomy" id="407998"/>
    <lineage>
        <taxon>Bacteria</taxon>
        <taxon>Pseudomonadati</taxon>
        <taxon>Aquificota</taxon>
        <taxon>Aquificia</taxon>
        <taxon>Aquificales</taxon>
        <taxon>Hydrogenothermaceae</taxon>
        <taxon>Venenivibrio</taxon>
    </lineage>
</organism>
<dbReference type="Gene3D" id="3.40.1710.10">
    <property type="entry name" value="abc type-2 transporter like domain"/>
    <property type="match status" value="1"/>
</dbReference>
<evidence type="ECO:0000313" key="10">
    <source>
        <dbReference type="EMBL" id="SMP09643.1"/>
    </source>
</evidence>
<keyword evidence="5 8" id="KW-0812">Transmembrane</keyword>
<reference evidence="10" key="1">
    <citation type="submission" date="2017-05" db="EMBL/GenBank/DDBJ databases">
        <authorList>
            <person name="Varghese N."/>
            <person name="Submissions S."/>
        </authorList>
    </citation>
    <scope>NUCLEOTIDE SEQUENCE</scope>
    <source>
        <strain evidence="10">DSM 18763</strain>
    </source>
</reference>
<dbReference type="GO" id="GO:0005886">
    <property type="term" value="C:plasma membrane"/>
    <property type="evidence" value="ECO:0007669"/>
    <property type="project" value="UniProtKB-SubCell"/>
</dbReference>
<feature type="transmembrane region" description="Helical" evidence="8">
    <location>
        <begin position="282"/>
        <end position="302"/>
    </location>
</feature>
<feature type="transmembrane region" description="Helical" evidence="8">
    <location>
        <begin position="21"/>
        <end position="41"/>
    </location>
</feature>
<evidence type="ECO:0000256" key="3">
    <source>
        <dbReference type="ARBA" id="ARBA00022448"/>
    </source>
</evidence>
<dbReference type="PANTHER" id="PTHR30294">
    <property type="entry name" value="MEMBRANE COMPONENT OF ABC TRANSPORTER YHHJ-RELATED"/>
    <property type="match status" value="1"/>
</dbReference>
<keyword evidence="6 8" id="KW-1133">Transmembrane helix</keyword>
<dbReference type="Pfam" id="PF12698">
    <property type="entry name" value="ABC2_membrane_3"/>
    <property type="match status" value="1"/>
</dbReference>
<dbReference type="Proteomes" id="UP001157947">
    <property type="component" value="Unassembled WGS sequence"/>
</dbReference>
<feature type="transmembrane region" description="Helical" evidence="8">
    <location>
        <begin position="174"/>
        <end position="197"/>
    </location>
</feature>
<feature type="domain" description="ABC transmembrane type-2" evidence="9">
    <location>
        <begin position="141"/>
        <end position="369"/>
    </location>
</feature>
<evidence type="ECO:0000256" key="4">
    <source>
        <dbReference type="ARBA" id="ARBA00022475"/>
    </source>
</evidence>
<sequence>MNLNVIKAYLIKEITEIVRSRLIIAIYLLPTMIILLFGYGIRMEVTHTRTAIIDYDKSKLSNDLISKFEHSKYFDVKFYDIEENKALNLMKQAKLDALIIIPEDFEKRVLKGQKTEIGIYIDASFPMRGTTIESYIQGILLDVSTEYLKDYPKKYLISVNQRILFNQSMRDENAIVPGLLGIILFVAPAILSALLIVKEKETGTIFNFYSSPVNKIEFLIAKLTPVFLLHSINIFILFLWAVYVFEVPFRGNFFIYWITSEIYVFISLSIGLLVSIITKTQIVAIIMTVVITVLPGFLYSGIIMPISSLRNEAYIEAHLFPVMYYNHIIYDTFLIGQGFSSEKNILYFFILILYSLLLLTIGVRFMKKEL</sequence>
<gene>
    <name evidence="10" type="ORF">SAMN06264868_1076</name>
</gene>
<evidence type="ECO:0000256" key="6">
    <source>
        <dbReference type="ARBA" id="ARBA00022989"/>
    </source>
</evidence>
<evidence type="ECO:0000256" key="1">
    <source>
        <dbReference type="ARBA" id="ARBA00004651"/>
    </source>
</evidence>
<evidence type="ECO:0000256" key="7">
    <source>
        <dbReference type="ARBA" id="ARBA00023136"/>
    </source>
</evidence>
<evidence type="ECO:0000256" key="8">
    <source>
        <dbReference type="SAM" id="Phobius"/>
    </source>
</evidence>
<evidence type="ECO:0000313" key="11">
    <source>
        <dbReference type="Proteomes" id="UP001157947"/>
    </source>
</evidence>
<evidence type="ECO:0000259" key="9">
    <source>
        <dbReference type="PROSITE" id="PS51012"/>
    </source>
</evidence>
<accession>A0AA45WL31</accession>
<comment type="caution">
    <text evidence="10">The sequence shown here is derived from an EMBL/GenBank/DDBJ whole genome shotgun (WGS) entry which is preliminary data.</text>
</comment>
<dbReference type="EMBL" id="FXTX01000007">
    <property type="protein sequence ID" value="SMP09643.1"/>
    <property type="molecule type" value="Genomic_DNA"/>
</dbReference>
<protein>
    <submittedName>
        <fullName evidence="10">ABC-type multidrug transport system, permease component</fullName>
    </submittedName>
</protein>
<comment type="similarity">
    <text evidence="2">Belongs to the ABC-2 integral membrane protein family.</text>
</comment>
<dbReference type="RefSeq" id="WP_265134701.1">
    <property type="nucleotide sequence ID" value="NZ_FXTX01000007.1"/>
</dbReference>